<reference evidence="3" key="1">
    <citation type="submission" date="2018-05" db="EMBL/GenBank/DDBJ databases">
        <authorList>
            <person name="Nie L."/>
        </authorList>
    </citation>
    <scope>NUCLEOTIDE SEQUENCE [LARGE SCALE GENOMIC DNA]</scope>
    <source>
        <strain evidence="3">NL</strain>
    </source>
</reference>
<keyword evidence="3" id="KW-1185">Reference proteome</keyword>
<protein>
    <recommendedName>
        <fullName evidence="1">TonB C-terminal domain-containing protein</fullName>
    </recommendedName>
</protein>
<evidence type="ECO:0000259" key="1">
    <source>
        <dbReference type="Pfam" id="PF03544"/>
    </source>
</evidence>
<dbReference type="AlphaFoldDB" id="A0A328BE39"/>
<dbReference type="EMBL" id="QHKM01000005">
    <property type="protein sequence ID" value="RAK65217.1"/>
    <property type="molecule type" value="Genomic_DNA"/>
</dbReference>
<name>A0A328BE39_9BACT</name>
<dbReference type="InterPro" id="IPR037682">
    <property type="entry name" value="TonB_C"/>
</dbReference>
<feature type="domain" description="TonB C-terminal" evidence="1">
    <location>
        <begin position="110"/>
        <end position="186"/>
    </location>
</feature>
<gene>
    <name evidence="2" type="ORF">DLM85_16915</name>
</gene>
<dbReference type="GO" id="GO:0055085">
    <property type="term" value="P:transmembrane transport"/>
    <property type="evidence" value="ECO:0007669"/>
    <property type="project" value="InterPro"/>
</dbReference>
<evidence type="ECO:0000313" key="2">
    <source>
        <dbReference type="EMBL" id="RAK65217.1"/>
    </source>
</evidence>
<accession>A0A328BE39</accession>
<sequence>MLIRLFIPLLGLMLCGGRVSAQHALKPGRNKYERGTLRDKRPVGRWDYFDEHGQPELTFDYDSSRIVFARPDTARYWLQTTSGWQLLRPARAPRLLGSFAHDMAQLARGLRYPPQSLLGGREGRVVISFVVGPDGQTRNFLIEQSLAPDCDQEVWRALSQHFYAWIPAVHLGQPVAAKYYLLATFRIGDSPAPVKPLPQPQAPGYGHCLGEVVVTGNVHLQAR</sequence>
<dbReference type="OrthoDB" id="883038at2"/>
<dbReference type="Pfam" id="PF03544">
    <property type="entry name" value="TonB_C"/>
    <property type="match status" value="1"/>
</dbReference>
<dbReference type="Gene3D" id="3.30.1150.10">
    <property type="match status" value="1"/>
</dbReference>
<organism evidence="2 3">
    <name type="scientific">Hymenobacter edaphi</name>
    <dbReference type="NCBI Taxonomy" id="2211146"/>
    <lineage>
        <taxon>Bacteria</taxon>
        <taxon>Pseudomonadati</taxon>
        <taxon>Bacteroidota</taxon>
        <taxon>Cytophagia</taxon>
        <taxon>Cytophagales</taxon>
        <taxon>Hymenobacteraceae</taxon>
        <taxon>Hymenobacter</taxon>
    </lineage>
</organism>
<dbReference type="RefSeq" id="WP_111479302.1">
    <property type="nucleotide sequence ID" value="NZ_QHKM01000005.1"/>
</dbReference>
<comment type="caution">
    <text evidence="2">The sequence shown here is derived from an EMBL/GenBank/DDBJ whole genome shotgun (WGS) entry which is preliminary data.</text>
</comment>
<dbReference type="SUPFAM" id="SSF74653">
    <property type="entry name" value="TolA/TonB C-terminal domain"/>
    <property type="match status" value="1"/>
</dbReference>
<dbReference type="Proteomes" id="UP000248553">
    <property type="component" value="Unassembled WGS sequence"/>
</dbReference>
<proteinExistence type="predicted"/>
<evidence type="ECO:0000313" key="3">
    <source>
        <dbReference type="Proteomes" id="UP000248553"/>
    </source>
</evidence>